<feature type="compositionally biased region" description="Polar residues" evidence="1">
    <location>
        <begin position="1"/>
        <end position="11"/>
    </location>
</feature>
<name>B8A267_MAIZE</name>
<dbReference type="EMBL" id="BT055659">
    <property type="protein sequence ID" value="ACL54266.1"/>
    <property type="molecule type" value="mRNA"/>
</dbReference>
<feature type="region of interest" description="Disordered" evidence="1">
    <location>
        <begin position="45"/>
        <end position="75"/>
    </location>
</feature>
<reference evidence="2" key="1">
    <citation type="journal article" date="2009" name="PLoS Genet.">
        <title>Sequencing, mapping, and analysis of 27,455 maize full-length cDNAs.</title>
        <authorList>
            <person name="Soderlund C."/>
            <person name="Descour A."/>
            <person name="Kudrna D."/>
            <person name="Bomhoff M."/>
            <person name="Boyd L."/>
            <person name="Currie J."/>
            <person name="Angelova A."/>
            <person name="Collura K."/>
            <person name="Wissotski M."/>
            <person name="Ashley E."/>
            <person name="Morrow D."/>
            <person name="Fernandes J."/>
            <person name="Walbot V."/>
            <person name="Yu Y."/>
        </authorList>
    </citation>
    <scope>NUCLEOTIDE SEQUENCE</scope>
    <source>
        <strain evidence="2">B73</strain>
    </source>
</reference>
<proteinExistence type="evidence at transcript level"/>
<organism evidence="2">
    <name type="scientific">Zea mays</name>
    <name type="common">Maize</name>
    <dbReference type="NCBI Taxonomy" id="4577"/>
    <lineage>
        <taxon>Eukaryota</taxon>
        <taxon>Viridiplantae</taxon>
        <taxon>Streptophyta</taxon>
        <taxon>Embryophyta</taxon>
        <taxon>Tracheophyta</taxon>
        <taxon>Spermatophyta</taxon>
        <taxon>Magnoliopsida</taxon>
        <taxon>Liliopsida</taxon>
        <taxon>Poales</taxon>
        <taxon>Poaceae</taxon>
        <taxon>PACMAD clade</taxon>
        <taxon>Panicoideae</taxon>
        <taxon>Andropogonodae</taxon>
        <taxon>Andropogoneae</taxon>
        <taxon>Tripsacinae</taxon>
        <taxon>Zea</taxon>
    </lineage>
</organism>
<dbReference type="HOGENOM" id="CLU_2402904_0_0_1"/>
<evidence type="ECO:0000313" key="2">
    <source>
        <dbReference type="EMBL" id="ACL54266.1"/>
    </source>
</evidence>
<protein>
    <submittedName>
        <fullName evidence="2">Uncharacterized protein</fullName>
    </submittedName>
</protein>
<accession>B8A267</accession>
<dbReference type="AlphaFoldDB" id="B8A267"/>
<evidence type="ECO:0000256" key="1">
    <source>
        <dbReference type="SAM" id="MobiDB-lite"/>
    </source>
</evidence>
<feature type="region of interest" description="Disordered" evidence="1">
    <location>
        <begin position="1"/>
        <end position="28"/>
    </location>
</feature>
<sequence length="93" mass="10066">MRRRASNQPRSSLEGVLQDAGANSRPASQVVVAQTRQIVSPACNRGATWRSSSSPACGWHSPSSRRPQRHSREASMLAPGVSDLLIHVIQLPL</sequence>
<dbReference type="EMBL" id="BT070192">
    <property type="protein sequence ID" value="ACN37089.1"/>
    <property type="molecule type" value="mRNA"/>
</dbReference>